<keyword evidence="3" id="KW-1185">Reference proteome</keyword>
<dbReference type="OrthoDB" id="408631at2759"/>
<dbReference type="Gene3D" id="3.40.50.1820">
    <property type="entry name" value="alpha/beta hydrolase"/>
    <property type="match status" value="1"/>
</dbReference>
<evidence type="ECO:0000313" key="3">
    <source>
        <dbReference type="Proteomes" id="UP000654075"/>
    </source>
</evidence>
<dbReference type="AlphaFoldDB" id="A0A813DGE9"/>
<dbReference type="Proteomes" id="UP000654075">
    <property type="component" value="Unassembled WGS sequence"/>
</dbReference>
<accession>A0A813DGE9</accession>
<dbReference type="GO" id="GO:0016787">
    <property type="term" value="F:hydrolase activity"/>
    <property type="evidence" value="ECO:0007669"/>
    <property type="project" value="InterPro"/>
</dbReference>
<comment type="caution">
    <text evidence="2">The sequence shown here is derived from an EMBL/GenBank/DDBJ whole genome shotgun (WGS) entry which is preliminary data.</text>
</comment>
<sequence length="230" mass="25466">MDGEPRRIPLMPKLLELTKSDRTKNNKPKQLWIDQSRKPLRTFIASNDPAPWRPSGLHRENAGGSSTCSLPRDQSLTSLKSVVNILITARKSLGEAGQYLKEAKDKATILGGYAMKGMKTKKQVTWNTRFWLLMIDIRTLALTIEHDLSTLRALTDAAGKPVGWAVAGDMQSKEVTAGGIRCVWVWPKEVEDPLLVPGKLLYVHGGAFCLGSPETHKQLAQQLSRRSKAA</sequence>
<gene>
    <name evidence="2" type="ORF">PGLA1383_LOCUS3608</name>
</gene>
<evidence type="ECO:0000313" key="2">
    <source>
        <dbReference type="EMBL" id="CAE8584681.1"/>
    </source>
</evidence>
<proteinExistence type="inferred from homology"/>
<dbReference type="InterPro" id="IPR029058">
    <property type="entry name" value="AB_hydrolase_fold"/>
</dbReference>
<comment type="similarity">
    <text evidence="1">Belongs to the 'GDXG' lipolytic enzyme family.</text>
</comment>
<protein>
    <submittedName>
        <fullName evidence="2">Uncharacterized protein</fullName>
    </submittedName>
</protein>
<dbReference type="EMBL" id="CAJNNV010001276">
    <property type="protein sequence ID" value="CAE8584681.1"/>
    <property type="molecule type" value="Genomic_DNA"/>
</dbReference>
<evidence type="ECO:0000256" key="1">
    <source>
        <dbReference type="ARBA" id="ARBA00010515"/>
    </source>
</evidence>
<feature type="non-terminal residue" evidence="2">
    <location>
        <position position="230"/>
    </location>
</feature>
<name>A0A813DGE9_POLGL</name>
<organism evidence="2 3">
    <name type="scientific">Polarella glacialis</name>
    <name type="common">Dinoflagellate</name>
    <dbReference type="NCBI Taxonomy" id="89957"/>
    <lineage>
        <taxon>Eukaryota</taxon>
        <taxon>Sar</taxon>
        <taxon>Alveolata</taxon>
        <taxon>Dinophyceae</taxon>
        <taxon>Suessiales</taxon>
        <taxon>Suessiaceae</taxon>
        <taxon>Polarella</taxon>
    </lineage>
</organism>
<reference evidence="2" key="1">
    <citation type="submission" date="2021-02" db="EMBL/GenBank/DDBJ databases">
        <authorList>
            <person name="Dougan E. K."/>
            <person name="Rhodes N."/>
            <person name="Thang M."/>
            <person name="Chan C."/>
        </authorList>
    </citation>
    <scope>NUCLEOTIDE SEQUENCE</scope>
</reference>
<dbReference type="PROSITE" id="PS01173">
    <property type="entry name" value="LIPASE_GDXG_HIS"/>
    <property type="match status" value="1"/>
</dbReference>
<dbReference type="InterPro" id="IPR002168">
    <property type="entry name" value="Lipase_GDXG_HIS_AS"/>
</dbReference>
<dbReference type="SUPFAM" id="SSF53474">
    <property type="entry name" value="alpha/beta-Hydrolases"/>
    <property type="match status" value="1"/>
</dbReference>